<dbReference type="EMBL" id="VTPC01006426">
    <property type="protein sequence ID" value="KAF2894917.1"/>
    <property type="molecule type" value="Genomic_DNA"/>
</dbReference>
<protein>
    <recommendedName>
        <fullName evidence="7">Peptidase S1 domain-containing protein</fullName>
    </recommendedName>
</protein>
<name>A0A8K0D0T7_IGNLU</name>
<dbReference type="GO" id="GO:0004252">
    <property type="term" value="F:serine-type endopeptidase activity"/>
    <property type="evidence" value="ECO:0007669"/>
    <property type="project" value="InterPro"/>
</dbReference>
<proteinExistence type="inferred from homology"/>
<comment type="caution">
    <text evidence="8">The sequence shown here is derived from an EMBL/GenBank/DDBJ whole genome shotgun (WGS) entry which is preliminary data.</text>
</comment>
<dbReference type="PANTHER" id="PTHR24276">
    <property type="entry name" value="POLYSERASE-RELATED"/>
    <property type="match status" value="1"/>
</dbReference>
<dbReference type="CDD" id="cd00190">
    <property type="entry name" value="Tryp_SPc"/>
    <property type="match status" value="1"/>
</dbReference>
<reference evidence="8" key="1">
    <citation type="submission" date="2019-08" db="EMBL/GenBank/DDBJ databases">
        <title>The genome of the North American firefly Photinus pyralis.</title>
        <authorList>
            <consortium name="Photinus pyralis genome working group"/>
            <person name="Fallon T.R."/>
            <person name="Sander Lower S.E."/>
            <person name="Weng J.-K."/>
        </authorList>
    </citation>
    <scope>NUCLEOTIDE SEQUENCE</scope>
    <source>
        <strain evidence="8">TRF0915ILg1</strain>
        <tissue evidence="8">Whole body</tissue>
    </source>
</reference>
<evidence type="ECO:0000313" key="9">
    <source>
        <dbReference type="Proteomes" id="UP000801492"/>
    </source>
</evidence>
<dbReference type="InterPro" id="IPR043504">
    <property type="entry name" value="Peptidase_S1_PA_chymotrypsin"/>
</dbReference>
<evidence type="ECO:0000259" key="7">
    <source>
        <dbReference type="PROSITE" id="PS50240"/>
    </source>
</evidence>
<evidence type="ECO:0000256" key="1">
    <source>
        <dbReference type="ARBA" id="ARBA00022670"/>
    </source>
</evidence>
<dbReference type="Proteomes" id="UP000801492">
    <property type="component" value="Unassembled WGS sequence"/>
</dbReference>
<sequence>MKSILILILIGLLIVNVVLLALVLTAVFKSSCTRRVRKLPGSRIVGGLRISNIGHFPYMAALIVIKQDDLTDDLPDDTLQCGASIISRVWALTAAHCILLLKEFPRHAVRVSAGSIYWTKGHRHRIDNWIYHPRYHKNTMVNDIAMVKVKDPFNKKNEANIPIASPTYSLKVNRKVRVLGWGYSDPSSQEPQSALHFVDVFVIKHSVCKHMYEQQLKITIGESHLVSTSMFCAGVKEGGKDACQFDSGGPIIDTGLLIGIVSWGLGCGVQNQPGVYTRINLYKEWIMTTSKKYKAPLIFKAVSKN</sequence>
<keyword evidence="6" id="KW-0812">Transmembrane</keyword>
<keyword evidence="6" id="KW-0472">Membrane</keyword>
<evidence type="ECO:0000313" key="8">
    <source>
        <dbReference type="EMBL" id="KAF2894917.1"/>
    </source>
</evidence>
<evidence type="ECO:0000256" key="3">
    <source>
        <dbReference type="ARBA" id="ARBA00022825"/>
    </source>
</evidence>
<evidence type="ECO:0000256" key="6">
    <source>
        <dbReference type="SAM" id="Phobius"/>
    </source>
</evidence>
<keyword evidence="4" id="KW-1015">Disulfide bond</keyword>
<dbReference type="InterPro" id="IPR050430">
    <property type="entry name" value="Peptidase_S1"/>
</dbReference>
<evidence type="ECO:0000256" key="5">
    <source>
        <dbReference type="ARBA" id="ARBA00024195"/>
    </source>
</evidence>
<comment type="similarity">
    <text evidence="5">Belongs to the peptidase S1 family. CLIP subfamily.</text>
</comment>
<feature type="domain" description="Peptidase S1" evidence="7">
    <location>
        <begin position="44"/>
        <end position="291"/>
    </location>
</feature>
<keyword evidence="3" id="KW-0720">Serine protease</keyword>
<dbReference type="FunFam" id="2.40.10.10:FF:000002">
    <property type="entry name" value="Transmembrane protease serine"/>
    <property type="match status" value="1"/>
</dbReference>
<dbReference type="AlphaFoldDB" id="A0A8K0D0T7"/>
<dbReference type="PANTHER" id="PTHR24276:SF98">
    <property type="entry name" value="FI18310P1-RELATED"/>
    <property type="match status" value="1"/>
</dbReference>
<keyword evidence="2" id="KW-0378">Hydrolase</keyword>
<dbReference type="InterPro" id="IPR009003">
    <property type="entry name" value="Peptidase_S1_PA"/>
</dbReference>
<dbReference type="FunFam" id="2.40.10.10:FF:000068">
    <property type="entry name" value="transmembrane protease serine 2"/>
    <property type="match status" value="1"/>
</dbReference>
<dbReference type="PROSITE" id="PS50240">
    <property type="entry name" value="TRYPSIN_DOM"/>
    <property type="match status" value="1"/>
</dbReference>
<dbReference type="SMART" id="SM00020">
    <property type="entry name" value="Tryp_SPc"/>
    <property type="match status" value="1"/>
</dbReference>
<evidence type="ECO:0000256" key="4">
    <source>
        <dbReference type="ARBA" id="ARBA00023157"/>
    </source>
</evidence>
<gene>
    <name evidence="8" type="ORF">ILUMI_11257</name>
</gene>
<accession>A0A8K0D0T7</accession>
<dbReference type="InterPro" id="IPR018114">
    <property type="entry name" value="TRYPSIN_HIS"/>
</dbReference>
<organism evidence="8 9">
    <name type="scientific">Ignelater luminosus</name>
    <name type="common">Cucubano</name>
    <name type="synonym">Pyrophorus luminosus</name>
    <dbReference type="NCBI Taxonomy" id="2038154"/>
    <lineage>
        <taxon>Eukaryota</taxon>
        <taxon>Metazoa</taxon>
        <taxon>Ecdysozoa</taxon>
        <taxon>Arthropoda</taxon>
        <taxon>Hexapoda</taxon>
        <taxon>Insecta</taxon>
        <taxon>Pterygota</taxon>
        <taxon>Neoptera</taxon>
        <taxon>Endopterygota</taxon>
        <taxon>Coleoptera</taxon>
        <taxon>Polyphaga</taxon>
        <taxon>Elateriformia</taxon>
        <taxon>Elateroidea</taxon>
        <taxon>Elateridae</taxon>
        <taxon>Agrypninae</taxon>
        <taxon>Pyrophorini</taxon>
        <taxon>Ignelater</taxon>
    </lineage>
</organism>
<keyword evidence="9" id="KW-1185">Reference proteome</keyword>
<dbReference type="Gene3D" id="2.40.10.10">
    <property type="entry name" value="Trypsin-like serine proteases"/>
    <property type="match status" value="1"/>
</dbReference>
<dbReference type="SUPFAM" id="SSF50494">
    <property type="entry name" value="Trypsin-like serine proteases"/>
    <property type="match status" value="1"/>
</dbReference>
<feature type="transmembrane region" description="Helical" evidence="6">
    <location>
        <begin position="6"/>
        <end position="28"/>
    </location>
</feature>
<evidence type="ECO:0000256" key="2">
    <source>
        <dbReference type="ARBA" id="ARBA00022801"/>
    </source>
</evidence>
<dbReference type="Pfam" id="PF00089">
    <property type="entry name" value="Trypsin"/>
    <property type="match status" value="1"/>
</dbReference>
<dbReference type="InterPro" id="IPR001314">
    <property type="entry name" value="Peptidase_S1A"/>
</dbReference>
<dbReference type="InterPro" id="IPR001254">
    <property type="entry name" value="Trypsin_dom"/>
</dbReference>
<dbReference type="GO" id="GO:0006508">
    <property type="term" value="P:proteolysis"/>
    <property type="evidence" value="ECO:0007669"/>
    <property type="project" value="UniProtKB-KW"/>
</dbReference>
<dbReference type="OrthoDB" id="9425590at2759"/>
<dbReference type="PRINTS" id="PR00722">
    <property type="entry name" value="CHYMOTRYPSIN"/>
</dbReference>
<keyword evidence="6" id="KW-1133">Transmembrane helix</keyword>
<keyword evidence="1" id="KW-0645">Protease</keyword>
<dbReference type="PROSITE" id="PS00134">
    <property type="entry name" value="TRYPSIN_HIS"/>
    <property type="match status" value="1"/>
</dbReference>